<organism evidence="2 3">
    <name type="scientific">Salinimicrobium tongyeongense</name>
    <dbReference type="NCBI Taxonomy" id="2809707"/>
    <lineage>
        <taxon>Bacteria</taxon>
        <taxon>Pseudomonadati</taxon>
        <taxon>Bacteroidota</taxon>
        <taxon>Flavobacteriia</taxon>
        <taxon>Flavobacteriales</taxon>
        <taxon>Flavobacteriaceae</taxon>
        <taxon>Salinimicrobium</taxon>
    </lineage>
</organism>
<dbReference type="InterPro" id="IPR055259">
    <property type="entry name" value="YkvP/CgeB_Glyco_trans-like"/>
</dbReference>
<sequence>MKRDLKIAFFGSSIVSAYWNGAATYYRGIVKALHKMGHEVTFYEPDIYERQKHRDIEDPDWCKVVVYPEDKVSLQALLREASEADVIIKASGVGAFDDFLEEAVVQLKKDDNLIIFWDVDAPATLDRIESNPSDPFNALVPEYDFVLTYGGGQPVIDAYERNGAKRCIPIYNALDTDTHFPVEPQKEFHGTLAFLGNRLPDREKRVEEFFIKPAQNLPDEKFLLGGSGWGDKSMPKNIQYLGHVYTKDHNAFNCTPKAVLNISRDSMAKYGFSPATRVFEAAGAGACLITDSWKGIETFFEPGKEILVANSGEEVEMILAGLTSEKARKIGDAAYKKVLSAHTYEHRAELLESVISEKLKTEAKPVE</sequence>
<dbReference type="SUPFAM" id="SSF53756">
    <property type="entry name" value="UDP-Glycosyltransferase/glycogen phosphorylase"/>
    <property type="match status" value="1"/>
</dbReference>
<dbReference type="Pfam" id="PF13524">
    <property type="entry name" value="Glyco_trans_1_2"/>
    <property type="match status" value="1"/>
</dbReference>
<proteinExistence type="predicted"/>
<name>A0ABY6NUH9_9FLAO</name>
<protein>
    <submittedName>
        <fullName evidence="2">Glycosyltransferase</fullName>
    </submittedName>
</protein>
<evidence type="ECO:0000259" key="1">
    <source>
        <dbReference type="Pfam" id="PF13524"/>
    </source>
</evidence>
<reference evidence="2" key="1">
    <citation type="submission" date="2021-02" db="EMBL/GenBank/DDBJ databases">
        <title>Salinimicrobium sp. nov. isolated from seawater in Tongyeong, Republic of Korea.</title>
        <authorList>
            <person name="Lee S.-J."/>
        </authorList>
    </citation>
    <scope>NUCLEOTIDE SEQUENCE</scope>
    <source>
        <strain evidence="2">HN-2-9-2</strain>
    </source>
</reference>
<gene>
    <name evidence="2" type="ORF">JRG66_06885</name>
</gene>
<dbReference type="RefSeq" id="WP_265165159.1">
    <property type="nucleotide sequence ID" value="NZ_CP069620.1"/>
</dbReference>
<accession>A0ABY6NUH9</accession>
<dbReference type="EMBL" id="CP069620">
    <property type="protein sequence ID" value="UZH56571.1"/>
    <property type="molecule type" value="Genomic_DNA"/>
</dbReference>
<feature type="domain" description="Spore protein YkvP/CgeB glycosyl transferase-like" evidence="1">
    <location>
        <begin position="208"/>
        <end position="352"/>
    </location>
</feature>
<dbReference type="Proteomes" id="UP001163981">
    <property type="component" value="Chromosome"/>
</dbReference>
<evidence type="ECO:0000313" key="2">
    <source>
        <dbReference type="EMBL" id="UZH56571.1"/>
    </source>
</evidence>
<evidence type="ECO:0000313" key="3">
    <source>
        <dbReference type="Proteomes" id="UP001163981"/>
    </source>
</evidence>
<keyword evidence="3" id="KW-1185">Reference proteome</keyword>